<accession>A0A1B4Q1P1</accession>
<sequence>MTCTLQSAGAEIKDERPESYWVSGFGLRQRRRLPPKYCTDARKQFLRKERFAKVVISAEFKADHPVWAISARREHDDRNSVPICSQFLQRRQSIDSRHHDVQHNDIRTFSLQSTTERRGIVKD</sequence>
<proteinExistence type="predicted"/>
<dbReference type="EMBL" id="CP013444">
    <property type="protein sequence ID" value="AOK20086.1"/>
    <property type="molecule type" value="Genomic_DNA"/>
</dbReference>
<evidence type="ECO:0000313" key="2">
    <source>
        <dbReference type="Proteomes" id="UP000094776"/>
    </source>
</evidence>
<protein>
    <submittedName>
        <fullName evidence="1">Uncharacterized protein</fullName>
    </submittedName>
</protein>
<name>A0A1B4Q1P1_BURCE</name>
<evidence type="ECO:0000313" key="1">
    <source>
        <dbReference type="EMBL" id="AOK20086.1"/>
    </source>
</evidence>
<dbReference type="Proteomes" id="UP000094776">
    <property type="component" value="Chromosome 2"/>
</dbReference>
<organism evidence="1 2">
    <name type="scientific">Burkholderia cepacia</name>
    <name type="common">Pseudomonas cepacia</name>
    <dbReference type="NCBI Taxonomy" id="292"/>
    <lineage>
        <taxon>Bacteria</taxon>
        <taxon>Pseudomonadati</taxon>
        <taxon>Pseudomonadota</taxon>
        <taxon>Betaproteobacteria</taxon>
        <taxon>Burkholderiales</taxon>
        <taxon>Burkholderiaceae</taxon>
        <taxon>Burkholderia</taxon>
        <taxon>Burkholderia cepacia complex</taxon>
    </lineage>
</organism>
<reference evidence="1 2" key="1">
    <citation type="submission" date="2015-12" db="EMBL/GenBank/DDBJ databases">
        <title>Diversity of Burkholderia near neighbor genomes.</title>
        <authorList>
            <person name="Sahl J."/>
            <person name="Wagner D."/>
            <person name="Keim P."/>
        </authorList>
    </citation>
    <scope>NUCLEOTIDE SEQUENCE [LARGE SCALE GENOMIC DNA]</scope>
    <source>
        <strain evidence="1 2">MSMB1184WGS</strain>
    </source>
</reference>
<dbReference type="AlphaFoldDB" id="A0A1B4Q1P1"/>
<gene>
    <name evidence="1" type="ORF">WT26_30265</name>
</gene>